<dbReference type="KEGG" id="nai:NECAME_13850"/>
<dbReference type="CDD" id="cd00109">
    <property type="entry name" value="Kunitz-type"/>
    <property type="match status" value="1"/>
</dbReference>
<sequence length="77" mass="8533">MKVLLIFTICFVFAIRSQKRPICELPIKPGPCSASIPRYAFSPKEGKCVEFTFGGCHGNFNNFVTEKTCVETCVGKP</sequence>
<dbReference type="PRINTS" id="PR00759">
    <property type="entry name" value="BASICPTASE"/>
</dbReference>
<dbReference type="Proteomes" id="UP001303046">
    <property type="component" value="Unassembled WGS sequence"/>
</dbReference>
<evidence type="ECO:0000313" key="2">
    <source>
        <dbReference type="Proteomes" id="UP001303046"/>
    </source>
</evidence>
<dbReference type="PANTHER" id="PTHR10083">
    <property type="entry name" value="KUNITZ-TYPE PROTEASE INHIBITOR-RELATED"/>
    <property type="match status" value="1"/>
</dbReference>
<dbReference type="GO" id="GO:0004867">
    <property type="term" value="F:serine-type endopeptidase inhibitor activity"/>
    <property type="evidence" value="ECO:0007669"/>
    <property type="project" value="UniProtKB-KW"/>
</dbReference>
<dbReference type="InterPro" id="IPR050098">
    <property type="entry name" value="TFPI/VKTCI-like"/>
</dbReference>
<dbReference type="PROSITE" id="PS00280">
    <property type="entry name" value="BPTI_KUNITZ_1"/>
    <property type="match status" value="1"/>
</dbReference>
<comment type="caution">
    <text evidence="1">The sequence shown here is derived from an EMBL/GenBank/DDBJ whole genome shotgun (WGS) entry which is preliminary data.</text>
</comment>
<dbReference type="SMART" id="SM00131">
    <property type="entry name" value="KU"/>
    <property type="match status" value="1"/>
</dbReference>
<dbReference type="Pfam" id="PF00014">
    <property type="entry name" value="Kunitz_BPTI"/>
    <property type="match status" value="1"/>
</dbReference>
<reference evidence="1 2" key="1">
    <citation type="submission" date="2023-08" db="EMBL/GenBank/DDBJ databases">
        <title>A Necator americanus chromosomal reference genome.</title>
        <authorList>
            <person name="Ilik V."/>
            <person name="Petrzelkova K.J."/>
            <person name="Pardy F."/>
            <person name="Fuh T."/>
            <person name="Niatou-Singa F.S."/>
            <person name="Gouil Q."/>
            <person name="Baker L."/>
            <person name="Ritchie M.E."/>
            <person name="Jex A.R."/>
            <person name="Gazzola D."/>
            <person name="Li H."/>
            <person name="Toshio Fujiwara R."/>
            <person name="Zhan B."/>
            <person name="Aroian R.V."/>
            <person name="Pafco B."/>
            <person name="Schwarz E.M."/>
        </authorList>
    </citation>
    <scope>NUCLEOTIDE SEQUENCE [LARGE SCALE GENOMIC DNA]</scope>
    <source>
        <strain evidence="1 2">Aroian</strain>
        <tissue evidence="1">Whole animal</tissue>
    </source>
</reference>
<gene>
    <name evidence="1" type="primary">Necator_chrII.g8635</name>
    <name evidence="1" type="ORF">RB195_020840</name>
</gene>
<name>A0ABR1CKS4_NECAM</name>
<keyword evidence="2" id="KW-1185">Reference proteome</keyword>
<protein>
    <submittedName>
        <fullName evidence="1">Uncharacterized protein</fullName>
    </submittedName>
</protein>
<organism evidence="1 2">
    <name type="scientific">Necator americanus</name>
    <name type="common">Human hookworm</name>
    <dbReference type="NCBI Taxonomy" id="51031"/>
    <lineage>
        <taxon>Eukaryota</taxon>
        <taxon>Metazoa</taxon>
        <taxon>Ecdysozoa</taxon>
        <taxon>Nematoda</taxon>
        <taxon>Chromadorea</taxon>
        <taxon>Rhabditida</taxon>
        <taxon>Rhabditina</taxon>
        <taxon>Rhabditomorpha</taxon>
        <taxon>Strongyloidea</taxon>
        <taxon>Ancylostomatidae</taxon>
        <taxon>Bunostominae</taxon>
        <taxon>Necator</taxon>
    </lineage>
</organism>
<dbReference type="SUPFAM" id="SSF57362">
    <property type="entry name" value="BPTI-like"/>
    <property type="match status" value="1"/>
</dbReference>
<dbReference type="InterPro" id="IPR036880">
    <property type="entry name" value="Kunitz_BPTI_sf"/>
</dbReference>
<dbReference type="InterPro" id="IPR002223">
    <property type="entry name" value="Kunitz_BPTI"/>
</dbReference>
<dbReference type="EMBL" id="JAVFWL010000002">
    <property type="protein sequence ID" value="KAK6738997.1"/>
    <property type="molecule type" value="Genomic_DNA"/>
</dbReference>
<dbReference type="GO" id="GO:0005615">
    <property type="term" value="C:extracellular space"/>
    <property type="evidence" value="ECO:0007669"/>
    <property type="project" value="TreeGrafter"/>
</dbReference>
<dbReference type="Gene3D" id="4.10.410.10">
    <property type="entry name" value="Pancreatic trypsin inhibitor Kunitz domain"/>
    <property type="match status" value="1"/>
</dbReference>
<dbReference type="CTD" id="25353878"/>
<evidence type="ECO:0000313" key="1">
    <source>
        <dbReference type="EMBL" id="KAK6738997.1"/>
    </source>
</evidence>
<dbReference type="PROSITE" id="PS50279">
    <property type="entry name" value="BPTI_KUNITZ_2"/>
    <property type="match status" value="1"/>
</dbReference>
<dbReference type="InterPro" id="IPR020901">
    <property type="entry name" value="Prtase_inh_Kunz-CS"/>
</dbReference>
<proteinExistence type="predicted"/>
<accession>A0ABR1CKS4</accession>
<dbReference type="PANTHER" id="PTHR10083:SF374">
    <property type="entry name" value="BPTI_KUNITZ INHIBITOR DOMAIN-CONTAINING PROTEIN"/>
    <property type="match status" value="1"/>
</dbReference>